<dbReference type="RefSeq" id="WP_008646160.1">
    <property type="nucleotide sequence ID" value="NC_007973.1"/>
</dbReference>
<gene>
    <name evidence="1" type="ordered locus">Rmet_6597</name>
</gene>
<evidence type="ECO:0000313" key="2">
    <source>
        <dbReference type="Proteomes" id="UP000002429"/>
    </source>
</evidence>
<accession>D3DY28</accession>
<proteinExistence type="predicted"/>
<dbReference type="EMBL" id="CP000352">
    <property type="protein sequence ID" value="ADC45198.1"/>
    <property type="molecule type" value="Genomic_DNA"/>
</dbReference>
<dbReference type="Proteomes" id="UP000002429">
    <property type="component" value="Chromosome"/>
</dbReference>
<organism evidence="1 2">
    <name type="scientific">Cupriavidus metallidurans (strain ATCC 43123 / DSM 2839 / NBRC 102507 / CH34)</name>
    <name type="common">Ralstonia metallidurans</name>
    <dbReference type="NCBI Taxonomy" id="266264"/>
    <lineage>
        <taxon>Bacteria</taxon>
        <taxon>Pseudomonadati</taxon>
        <taxon>Pseudomonadota</taxon>
        <taxon>Betaproteobacteria</taxon>
        <taxon>Burkholderiales</taxon>
        <taxon>Burkholderiaceae</taxon>
        <taxon>Cupriavidus</taxon>
    </lineage>
</organism>
<keyword evidence="2" id="KW-1185">Reference proteome</keyword>
<dbReference type="STRING" id="266264.Rmet_6597"/>
<name>D3DY28_CUPMC</name>
<dbReference type="AlphaFoldDB" id="D3DY28"/>
<protein>
    <submittedName>
        <fullName evidence="1">Uncharacterized protein</fullName>
    </submittedName>
</protein>
<reference evidence="2" key="1">
    <citation type="journal article" date="2010" name="PLoS ONE">
        <title>The complete genome sequence of Cupriavidus metallidurans strain CH34, a master survivalist in harsh and anthropogenic environments.</title>
        <authorList>
            <person name="Janssen P.J."/>
            <person name="Van Houdt R."/>
            <person name="Moors H."/>
            <person name="Monsieurs P."/>
            <person name="Morin N."/>
            <person name="Michaux A."/>
            <person name="Benotmane M.A."/>
            <person name="Leys N."/>
            <person name="Vallaeys T."/>
            <person name="Lapidus A."/>
            <person name="Monchy S."/>
            <person name="Medigue C."/>
            <person name="Taghavi S."/>
            <person name="McCorkle S."/>
            <person name="Dunn J."/>
            <person name="van der Lelie D."/>
            <person name="Mergeay M."/>
        </authorList>
    </citation>
    <scope>NUCLEOTIDE SEQUENCE [LARGE SCALE GENOMIC DNA]</scope>
    <source>
        <strain evidence="2">ATCC 43123 / DSM 2839 / NBRC 102507 / CH34</strain>
    </source>
</reference>
<evidence type="ECO:0000313" key="1">
    <source>
        <dbReference type="EMBL" id="ADC45198.1"/>
    </source>
</evidence>
<sequence>MSRHLLLAVSVMVRFQRPARARVMPAPIDASRWINAPLDPARFPA</sequence>
<dbReference type="KEGG" id="rme:Rmet_6597"/>
<dbReference type="GeneID" id="60826651"/>
<dbReference type="HOGENOM" id="CLU_3204336_0_0_4"/>